<dbReference type="HOGENOM" id="CLU_844914_0_0_1"/>
<sequence length="350" mass="39781">MCNASALTTDSIVDLAKKTLWVPNGLKCQVAHPEPCSAVLACWEAYQLHLVRQHCATIRKIQKNGQVSLSLPREFHCPFRCTNHIHKSRENLEEHMTAAHMSKIPLPCPFRKCQDIPPLESEVKFAHHVDTIHLHEKYNMTRAQLEQEGHLLLLWQSSCSQSNIVPDPPPLPQSFVHLDVMNTPSSYSEPLISPVPPTVLSTPPRQFSRSTPPTPLRIRSSDLQSPALNSPGRRVQRPRQIQGTKPDMNFQRLENNEEQMETVALDDLPILDQSSDSLSKFAPELYRPQRTEIPNDWLIWRRPTPLRKELSMPVLLPKPESYGLSPPSSMDFNVFSARVNQLKAPGYLDK</sequence>
<gene>
    <name evidence="2" type="ORF">GYMLUDRAFT_42610</name>
</gene>
<accession>A0A0D0CG69</accession>
<evidence type="ECO:0000313" key="3">
    <source>
        <dbReference type="Proteomes" id="UP000053593"/>
    </source>
</evidence>
<proteinExistence type="predicted"/>
<protein>
    <recommendedName>
        <fullName evidence="4">C2H2-type domain-containing protein</fullName>
    </recommendedName>
</protein>
<evidence type="ECO:0008006" key="4">
    <source>
        <dbReference type="Google" id="ProtNLM"/>
    </source>
</evidence>
<dbReference type="OrthoDB" id="2576496at2759"/>
<organism evidence="2 3">
    <name type="scientific">Collybiopsis luxurians FD-317 M1</name>
    <dbReference type="NCBI Taxonomy" id="944289"/>
    <lineage>
        <taxon>Eukaryota</taxon>
        <taxon>Fungi</taxon>
        <taxon>Dikarya</taxon>
        <taxon>Basidiomycota</taxon>
        <taxon>Agaricomycotina</taxon>
        <taxon>Agaricomycetes</taxon>
        <taxon>Agaricomycetidae</taxon>
        <taxon>Agaricales</taxon>
        <taxon>Marasmiineae</taxon>
        <taxon>Omphalotaceae</taxon>
        <taxon>Collybiopsis</taxon>
        <taxon>Collybiopsis luxurians</taxon>
    </lineage>
</organism>
<evidence type="ECO:0000313" key="2">
    <source>
        <dbReference type="EMBL" id="KIK61599.1"/>
    </source>
</evidence>
<reference evidence="2 3" key="1">
    <citation type="submission" date="2014-04" db="EMBL/GenBank/DDBJ databases">
        <title>Evolutionary Origins and Diversification of the Mycorrhizal Mutualists.</title>
        <authorList>
            <consortium name="DOE Joint Genome Institute"/>
            <consortium name="Mycorrhizal Genomics Consortium"/>
            <person name="Kohler A."/>
            <person name="Kuo A."/>
            <person name="Nagy L.G."/>
            <person name="Floudas D."/>
            <person name="Copeland A."/>
            <person name="Barry K.W."/>
            <person name="Cichocki N."/>
            <person name="Veneault-Fourrey C."/>
            <person name="LaButti K."/>
            <person name="Lindquist E.A."/>
            <person name="Lipzen A."/>
            <person name="Lundell T."/>
            <person name="Morin E."/>
            <person name="Murat C."/>
            <person name="Riley R."/>
            <person name="Ohm R."/>
            <person name="Sun H."/>
            <person name="Tunlid A."/>
            <person name="Henrissat B."/>
            <person name="Grigoriev I.V."/>
            <person name="Hibbett D.S."/>
            <person name="Martin F."/>
        </authorList>
    </citation>
    <scope>NUCLEOTIDE SEQUENCE [LARGE SCALE GENOMIC DNA]</scope>
    <source>
        <strain evidence="2 3">FD-317 M1</strain>
    </source>
</reference>
<feature type="region of interest" description="Disordered" evidence="1">
    <location>
        <begin position="187"/>
        <end position="247"/>
    </location>
</feature>
<keyword evidence="3" id="KW-1185">Reference proteome</keyword>
<evidence type="ECO:0000256" key="1">
    <source>
        <dbReference type="SAM" id="MobiDB-lite"/>
    </source>
</evidence>
<name>A0A0D0CG69_9AGAR</name>
<dbReference type="EMBL" id="KN834770">
    <property type="protein sequence ID" value="KIK61599.1"/>
    <property type="molecule type" value="Genomic_DNA"/>
</dbReference>
<dbReference type="Proteomes" id="UP000053593">
    <property type="component" value="Unassembled WGS sequence"/>
</dbReference>
<dbReference type="AlphaFoldDB" id="A0A0D0CG69"/>